<dbReference type="GO" id="GO:0016987">
    <property type="term" value="F:sigma factor activity"/>
    <property type="evidence" value="ECO:0007669"/>
    <property type="project" value="UniProtKB-KW"/>
</dbReference>
<keyword evidence="5" id="KW-0804">Transcription</keyword>
<dbReference type="PANTHER" id="PTHR43133:SF8">
    <property type="entry name" value="RNA POLYMERASE SIGMA FACTOR HI_1459-RELATED"/>
    <property type="match status" value="1"/>
</dbReference>
<evidence type="ECO:0000256" key="1">
    <source>
        <dbReference type="ARBA" id="ARBA00010641"/>
    </source>
</evidence>
<evidence type="ECO:0000256" key="5">
    <source>
        <dbReference type="ARBA" id="ARBA00023163"/>
    </source>
</evidence>
<evidence type="ECO:0000256" key="6">
    <source>
        <dbReference type="SAM" id="MobiDB-lite"/>
    </source>
</evidence>
<accession>A0A101V2W9</accession>
<evidence type="ECO:0000313" key="10">
    <source>
        <dbReference type="Proteomes" id="UP000053260"/>
    </source>
</evidence>
<name>A0A101V2W9_9ACTN</name>
<dbReference type="NCBIfam" id="TIGR02937">
    <property type="entry name" value="sigma70-ECF"/>
    <property type="match status" value="1"/>
</dbReference>
<sequence>MPDRPVTVPAQASLSATDSYARIYAEQQPRLVAYARSLTRNAWAAEDLVAEAHFRVWRRLSAGHEIDNVPAYLMTTVRHLASAAGTSARETPRDPQDPQRDERAEAGVHGDDPAEQVSSVDLLVRVLGQLPERWVKALWLAEAEGQPLAAIGPRIGTGQGATAVLLHRAREGMRQAFLRTQTGAPDDPACEVHWVRMPAYVRGGATARQSERLLGHVDTCDDCRQRLAVLMRANDRLPALVGPALLVFAVGGAGKFLLPFAAGSAGAVVSVGGHVGGLLHSVRGAVTGGSKAQAVTVGAAVAGAAVAACIAFGSMDPSPAPVPAEVPVAGAPVGPVPEDADVVPAETGDAAGARGRDTAGTDPVAVAVRAEAAGPAPGNGASSQDVTDPADAEVPATGAPEADVPTTEIPEAETPGSGGPEGDVPEVVVPGGDAPGDVPSGDVPDADVPDADVPESDVPGTGVPGGYVPGPDVPDDDAPETDGPKPDVPDDVPDADVPDVDVDVPDADVPENDAPEAEVPESEAPEAEVPESEAPEGESPAPTSPAPTSPAPAPEPVEPTPVDPVPAEPVPTVPEPVPADPAPVDEDVPATPEEPGDGCGY</sequence>
<dbReference type="InterPro" id="IPR007627">
    <property type="entry name" value="RNA_pol_sigma70_r2"/>
</dbReference>
<feature type="domain" description="Putative zinc-finger" evidence="8">
    <location>
        <begin position="190"/>
        <end position="224"/>
    </location>
</feature>
<dbReference type="Pfam" id="PF04542">
    <property type="entry name" value="Sigma70_r2"/>
    <property type="match status" value="1"/>
</dbReference>
<feature type="domain" description="RNA polymerase sigma-70 region 2" evidence="7">
    <location>
        <begin position="24"/>
        <end position="81"/>
    </location>
</feature>
<dbReference type="InterPro" id="IPR013325">
    <property type="entry name" value="RNA_pol_sigma_r2"/>
</dbReference>
<keyword evidence="10" id="KW-1185">Reference proteome</keyword>
<proteinExistence type="inferred from homology"/>
<evidence type="ECO:0000256" key="4">
    <source>
        <dbReference type="ARBA" id="ARBA00023125"/>
    </source>
</evidence>
<feature type="compositionally biased region" description="Acidic residues" evidence="6">
    <location>
        <begin position="489"/>
        <end position="536"/>
    </location>
</feature>
<dbReference type="Gene3D" id="1.10.10.10">
    <property type="entry name" value="Winged helix-like DNA-binding domain superfamily/Winged helix DNA-binding domain"/>
    <property type="match status" value="1"/>
</dbReference>
<evidence type="ECO:0008006" key="11">
    <source>
        <dbReference type="Google" id="ProtNLM"/>
    </source>
</evidence>
<comment type="similarity">
    <text evidence="1">Belongs to the sigma-70 factor family. ECF subfamily.</text>
</comment>
<dbReference type="SUPFAM" id="SSF88659">
    <property type="entry name" value="Sigma3 and sigma4 domains of RNA polymerase sigma factors"/>
    <property type="match status" value="1"/>
</dbReference>
<keyword evidence="4" id="KW-0238">DNA-binding</keyword>
<dbReference type="GO" id="GO:0006352">
    <property type="term" value="P:DNA-templated transcription initiation"/>
    <property type="evidence" value="ECO:0007669"/>
    <property type="project" value="InterPro"/>
</dbReference>
<dbReference type="OrthoDB" id="4990598at2"/>
<keyword evidence="3" id="KW-0731">Sigma factor</keyword>
<evidence type="ECO:0000313" key="9">
    <source>
        <dbReference type="EMBL" id="KUO21458.1"/>
    </source>
</evidence>
<reference evidence="9 10" key="1">
    <citation type="submission" date="2015-10" db="EMBL/GenBank/DDBJ databases">
        <title>Draft genome sequence of Streptomyces sp. RV15, isolated from a marine sponge.</title>
        <authorList>
            <person name="Ruckert C."/>
            <person name="Abdelmohsen U.R."/>
            <person name="Winkler A."/>
            <person name="Hentschel U."/>
            <person name="Kalinowski J."/>
            <person name="Kampfer P."/>
            <person name="Glaeser S."/>
        </authorList>
    </citation>
    <scope>NUCLEOTIDE SEQUENCE [LARGE SCALE GENOMIC DNA]</scope>
    <source>
        <strain evidence="9 10">RV15</strain>
    </source>
</reference>
<comment type="caution">
    <text evidence="9">The sequence shown here is derived from an EMBL/GenBank/DDBJ whole genome shotgun (WGS) entry which is preliminary data.</text>
</comment>
<feature type="compositionally biased region" description="Acidic residues" evidence="6">
    <location>
        <begin position="444"/>
        <end position="455"/>
    </location>
</feature>
<dbReference type="SUPFAM" id="SSF88946">
    <property type="entry name" value="Sigma2 domain of RNA polymerase sigma factors"/>
    <property type="match status" value="1"/>
</dbReference>
<dbReference type="Pfam" id="PF13490">
    <property type="entry name" value="zf-HC2"/>
    <property type="match status" value="1"/>
</dbReference>
<evidence type="ECO:0000256" key="2">
    <source>
        <dbReference type="ARBA" id="ARBA00023015"/>
    </source>
</evidence>
<dbReference type="InterPro" id="IPR036388">
    <property type="entry name" value="WH-like_DNA-bd_sf"/>
</dbReference>
<feature type="region of interest" description="Disordered" evidence="6">
    <location>
        <begin position="83"/>
        <end position="113"/>
    </location>
</feature>
<feature type="compositionally biased region" description="Basic and acidic residues" evidence="6">
    <location>
        <begin position="90"/>
        <end position="112"/>
    </location>
</feature>
<dbReference type="Proteomes" id="UP000053260">
    <property type="component" value="Unassembled WGS sequence"/>
</dbReference>
<evidence type="ECO:0000259" key="8">
    <source>
        <dbReference type="Pfam" id="PF13490"/>
    </source>
</evidence>
<protein>
    <recommendedName>
        <fullName evidence="11">RNA polymerase subunit sigma-70</fullName>
    </recommendedName>
</protein>
<evidence type="ECO:0000259" key="7">
    <source>
        <dbReference type="Pfam" id="PF04542"/>
    </source>
</evidence>
<organism evidence="9 10">
    <name type="scientific">Streptomyces dysideae</name>
    <dbReference type="NCBI Taxonomy" id="909626"/>
    <lineage>
        <taxon>Bacteria</taxon>
        <taxon>Bacillati</taxon>
        <taxon>Actinomycetota</taxon>
        <taxon>Actinomycetes</taxon>
        <taxon>Kitasatosporales</taxon>
        <taxon>Streptomycetaceae</taxon>
        <taxon>Streptomyces</taxon>
    </lineage>
</organism>
<feature type="compositionally biased region" description="Pro residues" evidence="6">
    <location>
        <begin position="542"/>
        <end position="581"/>
    </location>
</feature>
<dbReference type="InterPro" id="IPR014284">
    <property type="entry name" value="RNA_pol_sigma-70_dom"/>
</dbReference>
<dbReference type="InterPro" id="IPR039425">
    <property type="entry name" value="RNA_pol_sigma-70-like"/>
</dbReference>
<evidence type="ECO:0000256" key="3">
    <source>
        <dbReference type="ARBA" id="ARBA00023082"/>
    </source>
</evidence>
<dbReference type="AlphaFoldDB" id="A0A101V2W9"/>
<dbReference type="InterPro" id="IPR013324">
    <property type="entry name" value="RNA_pol_sigma_r3/r4-like"/>
</dbReference>
<feature type="compositionally biased region" description="Low complexity" evidence="6">
    <location>
        <begin position="425"/>
        <end position="443"/>
    </location>
</feature>
<dbReference type="GO" id="GO:0003677">
    <property type="term" value="F:DNA binding"/>
    <property type="evidence" value="ECO:0007669"/>
    <property type="project" value="UniProtKB-KW"/>
</dbReference>
<dbReference type="Gene3D" id="1.10.1740.10">
    <property type="match status" value="1"/>
</dbReference>
<dbReference type="InterPro" id="IPR027383">
    <property type="entry name" value="Znf_put"/>
</dbReference>
<dbReference type="PANTHER" id="PTHR43133">
    <property type="entry name" value="RNA POLYMERASE ECF-TYPE SIGMA FACTO"/>
    <property type="match status" value="1"/>
</dbReference>
<dbReference type="STRING" id="909626.AQJ91_08970"/>
<feature type="region of interest" description="Disordered" evidence="6">
    <location>
        <begin position="373"/>
        <end position="601"/>
    </location>
</feature>
<keyword evidence="2" id="KW-0805">Transcription regulation</keyword>
<dbReference type="EMBL" id="LMXB01000024">
    <property type="protein sequence ID" value="KUO21458.1"/>
    <property type="molecule type" value="Genomic_DNA"/>
</dbReference>
<gene>
    <name evidence="9" type="ORF">AQJ91_08970</name>
</gene>